<reference evidence="1 2" key="1">
    <citation type="submission" date="2016-10" db="EMBL/GenBank/DDBJ databases">
        <authorList>
            <person name="de Groot N.N."/>
        </authorList>
    </citation>
    <scope>NUCLEOTIDE SEQUENCE [LARGE SCALE GENOMIC DNA]</scope>
    <source>
        <strain evidence="1 2">DSM 40306</strain>
    </source>
</reference>
<evidence type="ECO:0000313" key="1">
    <source>
        <dbReference type="EMBL" id="SEC24493.1"/>
    </source>
</evidence>
<protein>
    <submittedName>
        <fullName evidence="1">Uncharacterized protein</fullName>
    </submittedName>
</protein>
<proteinExistence type="predicted"/>
<dbReference type="AlphaFoldDB" id="A0A1H4QXZ0"/>
<gene>
    <name evidence="1" type="ORF">SAMN04490357_1535</name>
</gene>
<sequence>MAEYLLATRLEQLREQIAARTETAAAAPWTDRLPELAARSLDGDATGAVIA</sequence>
<name>A0A1H4QXZ0_9ACTN</name>
<organism evidence="1 2">
    <name type="scientific">Streptomyces misionensis</name>
    <dbReference type="NCBI Taxonomy" id="67331"/>
    <lineage>
        <taxon>Bacteria</taxon>
        <taxon>Bacillati</taxon>
        <taxon>Actinomycetota</taxon>
        <taxon>Actinomycetes</taxon>
        <taxon>Kitasatosporales</taxon>
        <taxon>Streptomycetaceae</taxon>
        <taxon>Streptomyces</taxon>
    </lineage>
</organism>
<accession>A0A1H4QXZ0</accession>
<dbReference type="Proteomes" id="UP000182375">
    <property type="component" value="Unassembled WGS sequence"/>
</dbReference>
<dbReference type="GeneID" id="95516904"/>
<dbReference type="EMBL" id="FNTD01000004">
    <property type="protein sequence ID" value="SEC24493.1"/>
    <property type="molecule type" value="Genomic_DNA"/>
</dbReference>
<evidence type="ECO:0000313" key="2">
    <source>
        <dbReference type="Proteomes" id="UP000182375"/>
    </source>
</evidence>
<dbReference type="RefSeq" id="WP_244174839.1">
    <property type="nucleotide sequence ID" value="NZ_FNTD01000004.1"/>
</dbReference>